<protein>
    <submittedName>
        <fullName evidence="1">Uncharacterized protein</fullName>
    </submittedName>
</protein>
<proteinExistence type="predicted"/>
<accession>A0A5D2EB02</accession>
<dbReference type="EMBL" id="CM017699">
    <property type="protein sequence ID" value="TYG90425.1"/>
    <property type="molecule type" value="Genomic_DNA"/>
</dbReference>
<keyword evidence="2" id="KW-1185">Reference proteome</keyword>
<gene>
    <name evidence="1" type="ORF">ES288_A12G180700v1</name>
</gene>
<evidence type="ECO:0000313" key="2">
    <source>
        <dbReference type="Proteomes" id="UP000323506"/>
    </source>
</evidence>
<evidence type="ECO:0000313" key="1">
    <source>
        <dbReference type="EMBL" id="TYG90425.1"/>
    </source>
</evidence>
<organism evidence="1 2">
    <name type="scientific">Gossypium darwinii</name>
    <name type="common">Darwin's cotton</name>
    <name type="synonym">Gossypium barbadense var. darwinii</name>
    <dbReference type="NCBI Taxonomy" id="34276"/>
    <lineage>
        <taxon>Eukaryota</taxon>
        <taxon>Viridiplantae</taxon>
        <taxon>Streptophyta</taxon>
        <taxon>Embryophyta</taxon>
        <taxon>Tracheophyta</taxon>
        <taxon>Spermatophyta</taxon>
        <taxon>Magnoliopsida</taxon>
        <taxon>eudicotyledons</taxon>
        <taxon>Gunneridae</taxon>
        <taxon>Pentapetalae</taxon>
        <taxon>rosids</taxon>
        <taxon>malvids</taxon>
        <taxon>Malvales</taxon>
        <taxon>Malvaceae</taxon>
        <taxon>Malvoideae</taxon>
        <taxon>Gossypium</taxon>
    </lineage>
</organism>
<name>A0A5D2EB02_GOSDA</name>
<dbReference type="AlphaFoldDB" id="A0A5D2EB02"/>
<sequence>MFWNMIREPQQLTPIYLGYFTSTSIPYLTNRIFLSWDNEFTHLRISNQPDPTPQFEKFPLAPTTSLKRRNLQQIPTSKNISLDPSNPKRSCLNQNRPQVLHNASLILTIKLLQT</sequence>
<reference evidence="1 2" key="1">
    <citation type="submission" date="2019-06" db="EMBL/GenBank/DDBJ databases">
        <title>WGS assembly of Gossypium darwinii.</title>
        <authorList>
            <person name="Chen Z.J."/>
            <person name="Sreedasyam A."/>
            <person name="Ando A."/>
            <person name="Song Q."/>
            <person name="De L."/>
            <person name="Hulse-Kemp A."/>
            <person name="Ding M."/>
            <person name="Ye W."/>
            <person name="Kirkbride R."/>
            <person name="Jenkins J."/>
            <person name="Plott C."/>
            <person name="Lovell J."/>
            <person name="Lin Y.-M."/>
            <person name="Vaughn R."/>
            <person name="Liu B."/>
            <person name="Li W."/>
            <person name="Simpson S."/>
            <person name="Scheffler B."/>
            <person name="Saski C."/>
            <person name="Grover C."/>
            <person name="Hu G."/>
            <person name="Conover J."/>
            <person name="Carlson J."/>
            <person name="Shu S."/>
            <person name="Boston L."/>
            <person name="Williams M."/>
            <person name="Peterson D."/>
            <person name="Mcgee K."/>
            <person name="Jones D."/>
            <person name="Wendel J."/>
            <person name="Stelly D."/>
            <person name="Grimwood J."/>
            <person name="Schmutz J."/>
        </authorList>
    </citation>
    <scope>NUCLEOTIDE SEQUENCE [LARGE SCALE GENOMIC DNA]</scope>
    <source>
        <strain evidence="1">1808015.09</strain>
    </source>
</reference>
<dbReference type="Proteomes" id="UP000323506">
    <property type="component" value="Chromosome A12"/>
</dbReference>